<dbReference type="KEGG" id="bgt:106059122"/>
<dbReference type="Gene3D" id="2.60.40.10">
    <property type="entry name" value="Immunoglobulins"/>
    <property type="match status" value="1"/>
</dbReference>
<dbReference type="Proteomes" id="UP000076420">
    <property type="component" value="Unassembled WGS sequence"/>
</dbReference>
<accession>A0A2C9L1H2</accession>
<dbReference type="SUPFAM" id="SSF49265">
    <property type="entry name" value="Fibronectin type III"/>
    <property type="match status" value="1"/>
</dbReference>
<dbReference type="AlphaFoldDB" id="A0A2C9L1H2"/>
<proteinExistence type="predicted"/>
<dbReference type="InterPro" id="IPR036116">
    <property type="entry name" value="FN3_sf"/>
</dbReference>
<feature type="domain" description="Fibronectin type-III" evidence="1">
    <location>
        <begin position="39"/>
        <end position="147"/>
    </location>
</feature>
<dbReference type="VEuPathDB" id="VectorBase:BGLB026020"/>
<dbReference type="PROSITE" id="PS50853">
    <property type="entry name" value="FN3"/>
    <property type="match status" value="1"/>
</dbReference>
<evidence type="ECO:0000259" key="1">
    <source>
        <dbReference type="PROSITE" id="PS50853"/>
    </source>
</evidence>
<sequence>MYDSMSALVQDLEPYTKYMGVGEFSDEFPASTDVAAPSSPLNFNITALGSSSLHLSWSPPAKFYKSVDGYIIKGWDHLGKIIEDVIDLTKKKDISGNGTSYTQHTLRNLATNARYNLCIAAVTGSIFSKVKYTGDFTEVKSVTLGSKSFLLILTASQLKLLQ</sequence>
<dbReference type="EnsemblMetazoa" id="BGLB026020-RB">
    <property type="protein sequence ID" value="BGLB026020-PB"/>
    <property type="gene ID" value="BGLB026020"/>
</dbReference>
<reference evidence="2" key="1">
    <citation type="submission" date="2020-05" db="UniProtKB">
        <authorList>
            <consortium name="EnsemblMetazoa"/>
        </authorList>
    </citation>
    <scope>IDENTIFICATION</scope>
    <source>
        <strain evidence="2">BB02</strain>
    </source>
</reference>
<evidence type="ECO:0000313" key="3">
    <source>
        <dbReference type="Proteomes" id="UP000076420"/>
    </source>
</evidence>
<dbReference type="Pfam" id="PF00041">
    <property type="entry name" value="fn3"/>
    <property type="match status" value="1"/>
</dbReference>
<gene>
    <name evidence="2" type="primary">106059122</name>
</gene>
<dbReference type="InterPro" id="IPR013783">
    <property type="entry name" value="Ig-like_fold"/>
</dbReference>
<dbReference type="SMART" id="SM00060">
    <property type="entry name" value="FN3"/>
    <property type="match status" value="1"/>
</dbReference>
<dbReference type="InterPro" id="IPR003961">
    <property type="entry name" value="FN3_dom"/>
</dbReference>
<name>A0A2C9L1H2_BIOGL</name>
<protein>
    <recommendedName>
        <fullName evidence="1">Fibronectin type-III domain-containing protein</fullName>
    </recommendedName>
</protein>
<dbReference type="CDD" id="cd00063">
    <property type="entry name" value="FN3"/>
    <property type="match status" value="1"/>
</dbReference>
<dbReference type="STRING" id="6526.A0A2C9L1H2"/>
<organism evidence="2 3">
    <name type="scientific">Biomphalaria glabrata</name>
    <name type="common">Bloodfluke planorb</name>
    <name type="synonym">Freshwater snail</name>
    <dbReference type="NCBI Taxonomy" id="6526"/>
    <lineage>
        <taxon>Eukaryota</taxon>
        <taxon>Metazoa</taxon>
        <taxon>Spiralia</taxon>
        <taxon>Lophotrochozoa</taxon>
        <taxon>Mollusca</taxon>
        <taxon>Gastropoda</taxon>
        <taxon>Heterobranchia</taxon>
        <taxon>Euthyneura</taxon>
        <taxon>Panpulmonata</taxon>
        <taxon>Hygrophila</taxon>
        <taxon>Lymnaeoidea</taxon>
        <taxon>Planorbidae</taxon>
        <taxon>Biomphalaria</taxon>
    </lineage>
</organism>
<dbReference type="VEuPathDB" id="VectorBase:BGLAX_049024"/>
<evidence type="ECO:0000313" key="2">
    <source>
        <dbReference type="EnsemblMetazoa" id="BGLB026020-PB"/>
    </source>
</evidence>